<dbReference type="PANTHER" id="PTHR34108:SF1">
    <property type="entry name" value="SEPTUM SITE-DETERMINING PROTEIN MINC"/>
    <property type="match status" value="1"/>
</dbReference>
<dbReference type="Gene3D" id="3.30.70.260">
    <property type="match status" value="1"/>
</dbReference>
<dbReference type="GO" id="GO:1901891">
    <property type="term" value="P:regulation of cell septum assembly"/>
    <property type="evidence" value="ECO:0007669"/>
    <property type="project" value="InterPro"/>
</dbReference>
<dbReference type="InterPro" id="IPR036145">
    <property type="entry name" value="MinC_C_sf"/>
</dbReference>
<feature type="domain" description="Septum formation inhibitor MinC C-terminal" evidence="7">
    <location>
        <begin position="140"/>
        <end position="235"/>
    </location>
</feature>
<evidence type="ECO:0000256" key="4">
    <source>
        <dbReference type="ARBA" id="ARBA00023306"/>
    </source>
</evidence>
<evidence type="ECO:0000313" key="9">
    <source>
        <dbReference type="EMBL" id="SCC71792.1"/>
    </source>
</evidence>
<evidence type="ECO:0000256" key="6">
    <source>
        <dbReference type="HAMAP-Rule" id="MF_00267"/>
    </source>
</evidence>
<dbReference type="RefSeq" id="WP_092719332.1">
    <property type="nucleotide sequence ID" value="NZ_FMBK01000006.1"/>
</dbReference>
<comment type="function">
    <text evidence="5 6">Cell division inhibitor that blocks the formation of polar Z ring septums. Rapidly oscillates between the poles of the cell to destabilize FtsZ filaments that have formed before they mature into polar Z rings. Prevents FtsZ polymerization.</text>
</comment>
<dbReference type="AlphaFoldDB" id="A0A1C4GUE8"/>
<sequence length="244" mass="26588">MADIRITGRMVNFTRLTFDTNDHHAIRQQLTQMLQDTASHGTLVVIDSTVEQELIALIQLLISLDLQPMGVIDGLLSDQAIAIQFPVLPAANQSLQRIKATTEQVVAVKPESLKSKLPTLEENDSSSSEQIVNHVTSYHNEILRTGQCLVQDHGDIILNAGFNSGAEVIASGNIHIYGSARGRVIAGAGGNGVARIFCHSLEAELVSIAGTYCVADDIPQHVLKKSVHIYLNDQQELVFEVLEF</sequence>
<dbReference type="InterPro" id="IPR005526">
    <property type="entry name" value="Septum_form_inhib_MinC_C"/>
</dbReference>
<reference evidence="9 10" key="1">
    <citation type="submission" date="2016-08" db="EMBL/GenBank/DDBJ databases">
        <authorList>
            <person name="Seilhamer J.J."/>
        </authorList>
    </citation>
    <scope>NUCLEOTIDE SEQUENCE [LARGE SCALE GENOMIC DNA]</scope>
    <source>
        <strain evidence="9 10">ANC 4874</strain>
    </source>
</reference>
<accession>A0A1C4GUE8</accession>
<organism evidence="9 10">
    <name type="scientific">Acinetobacter albensis</name>
    <dbReference type="NCBI Taxonomy" id="1673609"/>
    <lineage>
        <taxon>Bacteria</taxon>
        <taxon>Pseudomonadati</taxon>
        <taxon>Pseudomonadota</taxon>
        <taxon>Gammaproteobacteria</taxon>
        <taxon>Moraxellales</taxon>
        <taxon>Moraxellaceae</taxon>
        <taxon>Acinetobacter</taxon>
    </lineage>
</organism>
<dbReference type="SUPFAM" id="SSF63848">
    <property type="entry name" value="Cell-division inhibitor MinC, C-terminal domain"/>
    <property type="match status" value="1"/>
</dbReference>
<dbReference type="PANTHER" id="PTHR34108">
    <property type="entry name" value="SEPTUM SITE-DETERMINING PROTEIN MINC"/>
    <property type="match status" value="1"/>
</dbReference>
<protein>
    <recommendedName>
        <fullName evidence="6">Probable septum site-determining protein MinC</fullName>
    </recommendedName>
</protein>
<dbReference type="HAMAP" id="MF_00267">
    <property type="entry name" value="MinC"/>
    <property type="match status" value="1"/>
</dbReference>
<evidence type="ECO:0000259" key="7">
    <source>
        <dbReference type="Pfam" id="PF03775"/>
    </source>
</evidence>
<feature type="domain" description="Septum formation inhibitor MinC N-terminal" evidence="8">
    <location>
        <begin position="4"/>
        <end position="68"/>
    </location>
</feature>
<evidence type="ECO:0000256" key="1">
    <source>
        <dbReference type="ARBA" id="ARBA00006291"/>
    </source>
</evidence>
<dbReference type="Pfam" id="PF03775">
    <property type="entry name" value="MinC_C"/>
    <property type="match status" value="1"/>
</dbReference>
<dbReference type="InterPro" id="IPR016098">
    <property type="entry name" value="CAP/MinC_C"/>
</dbReference>
<dbReference type="InterPro" id="IPR013033">
    <property type="entry name" value="MinC"/>
</dbReference>
<dbReference type="Proteomes" id="UP000243661">
    <property type="component" value="Unassembled WGS sequence"/>
</dbReference>
<comment type="subunit">
    <text evidence="6">Interacts with MinD and FtsZ.</text>
</comment>
<name>A0A1C4GUE8_9GAMM</name>
<dbReference type="OrthoDB" id="9794530at2"/>
<proteinExistence type="inferred from homology"/>
<dbReference type="GO" id="GO:0051302">
    <property type="term" value="P:regulation of cell division"/>
    <property type="evidence" value="ECO:0007669"/>
    <property type="project" value="InterPro"/>
</dbReference>
<keyword evidence="4 6" id="KW-0131">Cell cycle</keyword>
<keyword evidence="3 6" id="KW-0717">Septation</keyword>
<evidence type="ECO:0000256" key="5">
    <source>
        <dbReference type="ARBA" id="ARBA00025606"/>
    </source>
</evidence>
<dbReference type="Gene3D" id="2.160.20.70">
    <property type="match status" value="1"/>
</dbReference>
<evidence type="ECO:0000313" key="10">
    <source>
        <dbReference type="Proteomes" id="UP000243661"/>
    </source>
</evidence>
<evidence type="ECO:0000256" key="3">
    <source>
        <dbReference type="ARBA" id="ARBA00023210"/>
    </source>
</evidence>
<gene>
    <name evidence="6" type="primary">minC</name>
    <name evidence="9" type="ORF">GA0116959_10612</name>
</gene>
<keyword evidence="2 6" id="KW-0132">Cell division</keyword>
<dbReference type="Pfam" id="PF05209">
    <property type="entry name" value="MinC_N"/>
    <property type="match status" value="1"/>
</dbReference>
<dbReference type="GO" id="GO:0000902">
    <property type="term" value="P:cell morphogenesis"/>
    <property type="evidence" value="ECO:0007669"/>
    <property type="project" value="InterPro"/>
</dbReference>
<evidence type="ECO:0000259" key="8">
    <source>
        <dbReference type="Pfam" id="PF05209"/>
    </source>
</evidence>
<evidence type="ECO:0000256" key="2">
    <source>
        <dbReference type="ARBA" id="ARBA00022618"/>
    </source>
</evidence>
<dbReference type="GO" id="GO:0000917">
    <property type="term" value="P:division septum assembly"/>
    <property type="evidence" value="ECO:0007669"/>
    <property type="project" value="UniProtKB-KW"/>
</dbReference>
<comment type="similarity">
    <text evidence="1 6">Belongs to the MinC family.</text>
</comment>
<dbReference type="EMBL" id="FMBK01000006">
    <property type="protein sequence ID" value="SCC71792.1"/>
    <property type="molecule type" value="Genomic_DNA"/>
</dbReference>
<dbReference type="InterPro" id="IPR007874">
    <property type="entry name" value="MinC_N"/>
</dbReference>
<dbReference type="NCBIfam" id="TIGR01222">
    <property type="entry name" value="minC"/>
    <property type="match status" value="1"/>
</dbReference>